<protein>
    <submittedName>
        <fullName evidence="1">Uncharacterized protein</fullName>
    </submittedName>
</protein>
<proteinExistence type="predicted"/>
<comment type="caution">
    <text evidence="1">The sequence shown here is derived from an EMBL/GenBank/DDBJ whole genome shotgun (WGS) entry which is preliminary data.</text>
</comment>
<reference evidence="1" key="1">
    <citation type="submission" date="2020-05" db="EMBL/GenBank/DDBJ databases">
        <title>Sulfur intermediates as new biogeochemical hubs in an aquatic model microbial ecosystem.</title>
        <authorList>
            <person name="Vigneron A."/>
        </authorList>
    </citation>
    <scope>NUCLEOTIDE SEQUENCE</scope>
    <source>
        <strain evidence="1">Bin.250</strain>
    </source>
</reference>
<evidence type="ECO:0000313" key="1">
    <source>
        <dbReference type="EMBL" id="NQV65868.1"/>
    </source>
</evidence>
<dbReference type="Proteomes" id="UP000754644">
    <property type="component" value="Unassembled WGS sequence"/>
</dbReference>
<evidence type="ECO:0000313" key="2">
    <source>
        <dbReference type="Proteomes" id="UP000754644"/>
    </source>
</evidence>
<dbReference type="AlphaFoldDB" id="A0A972VX25"/>
<sequence>MPRLNVIDAGERVSIVLAADSNELAEQMISNQTIGVDAGTGATGGAGAGALYGLSCGPWLWFCVPIGALVGAAYGGAAGIVVGVVESLSKDKVDQLNAQLSNHLRSHDPREALRNSLINNVESQWTVMAEHQNTELSLQLDALELRSYRREQVRLALAVSVTIRYLDLQGHPKQNNRSFQYEGSTAYVQSWLENRDQFIQKQFDAAYLTLAEEIRLVLSNH</sequence>
<gene>
    <name evidence="1" type="ORF">HQ497_10945</name>
</gene>
<name>A0A972VX25_9GAMM</name>
<accession>A0A972VX25</accession>
<organism evidence="1 2">
    <name type="scientific">SAR86 cluster bacterium</name>
    <dbReference type="NCBI Taxonomy" id="2030880"/>
    <lineage>
        <taxon>Bacteria</taxon>
        <taxon>Pseudomonadati</taxon>
        <taxon>Pseudomonadota</taxon>
        <taxon>Gammaproteobacteria</taxon>
        <taxon>SAR86 cluster</taxon>
    </lineage>
</organism>
<dbReference type="EMBL" id="JABMOJ010000415">
    <property type="protein sequence ID" value="NQV65868.1"/>
    <property type="molecule type" value="Genomic_DNA"/>
</dbReference>